<organism evidence="1 2">
    <name type="scientific">Zunongwangia profunda (strain DSM 18752 / CCTCC AB 206139 / SM-A87)</name>
    <name type="common">Wangia profunda</name>
    <dbReference type="NCBI Taxonomy" id="655815"/>
    <lineage>
        <taxon>Bacteria</taxon>
        <taxon>Pseudomonadati</taxon>
        <taxon>Bacteroidota</taxon>
        <taxon>Flavobacteriia</taxon>
        <taxon>Flavobacteriales</taxon>
        <taxon>Flavobacteriaceae</taxon>
        <taxon>Zunongwangia</taxon>
    </lineage>
</organism>
<proteinExistence type="predicted"/>
<dbReference type="HOGENOM" id="CLU_3350766_0_0_10"/>
<keyword evidence="2" id="KW-1185">Reference proteome</keyword>
<reference evidence="1 2" key="1">
    <citation type="journal article" date="2010" name="BMC Genomics">
        <title>The complete genome of Zunongwangia profunda SM-A87 reveals its adaptation to the deep-sea environment and ecological role in sedimentary organic nitrogen degradation.</title>
        <authorList>
            <person name="Qin Q.L."/>
            <person name="Zhang X.Y."/>
            <person name="Wang X.M."/>
            <person name="Liu G.M."/>
            <person name="Chen X.L."/>
            <person name="Xie B.B."/>
            <person name="Dang H.Y."/>
            <person name="Zhou B.C."/>
            <person name="Yu J."/>
            <person name="Zhang Y.Z."/>
        </authorList>
    </citation>
    <scope>NUCLEOTIDE SEQUENCE [LARGE SCALE GENOMIC DNA]</scope>
    <source>
        <strain evidence="2">DSM 18752 / CCTCC AB 206139 / SM-A87</strain>
    </source>
</reference>
<evidence type="ECO:0000313" key="1">
    <source>
        <dbReference type="EMBL" id="ADF51624.1"/>
    </source>
</evidence>
<dbReference type="KEGG" id="zpr:ZPR_1286"/>
<gene>
    <name evidence="1" type="ordered locus">ZPR_1286</name>
</gene>
<dbReference type="AlphaFoldDB" id="D5BJF8"/>
<protein>
    <submittedName>
        <fullName evidence="1">Uncharacterized protein</fullName>
    </submittedName>
</protein>
<sequence length="37" mass="4453">MKREKTFMQQYAAMVFSRICSSRFHNSNSYVNEVFSK</sequence>
<dbReference type="EMBL" id="CP001650">
    <property type="protein sequence ID" value="ADF51624.1"/>
    <property type="molecule type" value="Genomic_DNA"/>
</dbReference>
<accession>D5BJF8</accession>
<evidence type="ECO:0000313" key="2">
    <source>
        <dbReference type="Proteomes" id="UP000001654"/>
    </source>
</evidence>
<dbReference type="Proteomes" id="UP000001654">
    <property type="component" value="Chromosome"/>
</dbReference>
<name>D5BJF8_ZUNPS</name>